<protein>
    <submittedName>
        <fullName evidence="11">Carbon starvation protein A</fullName>
    </submittedName>
</protein>
<feature type="transmembrane region" description="Helical" evidence="9">
    <location>
        <begin position="390"/>
        <end position="416"/>
    </location>
</feature>
<dbReference type="AlphaFoldDB" id="A0A177HQV8"/>
<feature type="domain" description="CstA N-terminal" evidence="10">
    <location>
        <begin position="57"/>
        <end position="615"/>
    </location>
</feature>
<keyword evidence="4" id="KW-1003">Cell membrane</keyword>
<dbReference type="InterPro" id="IPR051605">
    <property type="entry name" value="CstA"/>
</dbReference>
<dbReference type="PANTHER" id="PTHR30252">
    <property type="entry name" value="INNER MEMBRANE PEPTIDE TRANSPORTER"/>
    <property type="match status" value="1"/>
</dbReference>
<comment type="subcellular location">
    <subcellularLocation>
        <location evidence="1">Cell membrane</location>
        <topology evidence="1">Multi-pass membrane protein</topology>
    </subcellularLocation>
</comment>
<dbReference type="OrthoDB" id="9761224at2"/>
<keyword evidence="5 9" id="KW-0812">Transmembrane</keyword>
<dbReference type="GO" id="GO:0009267">
    <property type="term" value="P:cellular response to starvation"/>
    <property type="evidence" value="ECO:0007669"/>
    <property type="project" value="InterPro"/>
</dbReference>
<evidence type="ECO:0000313" key="12">
    <source>
        <dbReference type="Proteomes" id="UP000077381"/>
    </source>
</evidence>
<evidence type="ECO:0000256" key="1">
    <source>
        <dbReference type="ARBA" id="ARBA00004651"/>
    </source>
</evidence>
<feature type="transmembrane region" description="Helical" evidence="9">
    <location>
        <begin position="56"/>
        <end position="76"/>
    </location>
</feature>
<dbReference type="InterPro" id="IPR003706">
    <property type="entry name" value="CstA_N"/>
</dbReference>
<dbReference type="RefSeq" id="WP_067278280.1">
    <property type="nucleotide sequence ID" value="NZ_LOHS01000080.1"/>
</dbReference>
<keyword evidence="3" id="KW-0813">Transport</keyword>
<dbReference type="STRING" id="1716141.STSP_34300"/>
<feature type="transmembrane region" description="Helical" evidence="9">
    <location>
        <begin position="531"/>
        <end position="554"/>
    </location>
</feature>
<proteinExistence type="inferred from homology"/>
<feature type="transmembrane region" description="Helical" evidence="9">
    <location>
        <begin position="213"/>
        <end position="234"/>
    </location>
</feature>
<evidence type="ECO:0000256" key="9">
    <source>
        <dbReference type="SAM" id="Phobius"/>
    </source>
</evidence>
<dbReference type="PANTHER" id="PTHR30252:SF3">
    <property type="entry name" value="PYRUVATE_PROTON SYMPORTER BTST"/>
    <property type="match status" value="1"/>
</dbReference>
<feature type="transmembrane region" description="Helical" evidence="9">
    <location>
        <begin position="185"/>
        <end position="207"/>
    </location>
</feature>
<feature type="transmembrane region" description="Helical" evidence="9">
    <location>
        <begin position="117"/>
        <end position="136"/>
    </location>
</feature>
<keyword evidence="12" id="KW-1185">Reference proteome</keyword>
<feature type="transmembrane region" description="Helical" evidence="9">
    <location>
        <begin position="566"/>
        <end position="590"/>
    </location>
</feature>
<evidence type="ECO:0000256" key="8">
    <source>
        <dbReference type="SAM" id="MobiDB-lite"/>
    </source>
</evidence>
<evidence type="ECO:0000256" key="7">
    <source>
        <dbReference type="ARBA" id="ARBA00023136"/>
    </source>
</evidence>
<feature type="transmembrane region" description="Helical" evidence="9">
    <location>
        <begin position="311"/>
        <end position="328"/>
    </location>
</feature>
<dbReference type="Proteomes" id="UP000077381">
    <property type="component" value="Unassembled WGS sequence"/>
</dbReference>
<dbReference type="Pfam" id="PF02554">
    <property type="entry name" value="CstA"/>
    <property type="match status" value="1"/>
</dbReference>
<feature type="transmembrane region" description="Helical" evidence="9">
    <location>
        <begin position="142"/>
        <end position="164"/>
    </location>
</feature>
<reference evidence="11 12" key="1">
    <citation type="submission" date="2015-12" db="EMBL/GenBank/DDBJ databases">
        <title>Genome sequence of Streptomyces sp. G25.</title>
        <authorList>
            <person name="Poehlein A."/>
            <person name="Roettig A."/>
            <person name="Hiessl S."/>
            <person name="Hauschild P."/>
            <person name="Schauer J."/>
            <person name="Madkour M.H."/>
            <person name="Al-Ansari A.M."/>
            <person name="Almakishah N.H."/>
            <person name="Steinbuechel A."/>
            <person name="Daniel R."/>
        </authorList>
    </citation>
    <scope>NUCLEOTIDE SEQUENCE [LARGE SCALE GENOMIC DNA]</scope>
    <source>
        <strain evidence="12">G25(2015)</strain>
    </source>
</reference>
<dbReference type="PATRIC" id="fig|1716141.3.peg.3603"/>
<comment type="caution">
    <text evidence="11">The sequence shown here is derived from an EMBL/GenBank/DDBJ whole genome shotgun (WGS) entry which is preliminary data.</text>
</comment>
<keyword evidence="6 9" id="KW-1133">Transmembrane helix</keyword>
<feature type="transmembrane region" description="Helical" evidence="9">
    <location>
        <begin position="489"/>
        <end position="510"/>
    </location>
</feature>
<feature type="transmembrane region" description="Helical" evidence="9">
    <location>
        <begin position="597"/>
        <end position="617"/>
    </location>
</feature>
<dbReference type="EMBL" id="LOHS01000080">
    <property type="protein sequence ID" value="OAH13275.1"/>
    <property type="molecule type" value="Genomic_DNA"/>
</dbReference>
<feature type="transmembrane region" description="Helical" evidence="9">
    <location>
        <begin position="246"/>
        <end position="263"/>
    </location>
</feature>
<comment type="similarity">
    <text evidence="2">Belongs to the peptide transporter carbon starvation (CstA) (TC 2.A.114) family.</text>
</comment>
<evidence type="ECO:0000256" key="6">
    <source>
        <dbReference type="ARBA" id="ARBA00022989"/>
    </source>
</evidence>
<evidence type="ECO:0000256" key="4">
    <source>
        <dbReference type="ARBA" id="ARBA00022475"/>
    </source>
</evidence>
<accession>A0A177HQV8</accession>
<keyword evidence="7 9" id="KW-0472">Membrane</keyword>
<feature type="transmembrane region" description="Helical" evidence="9">
    <location>
        <begin position="667"/>
        <end position="688"/>
    </location>
</feature>
<evidence type="ECO:0000313" key="11">
    <source>
        <dbReference type="EMBL" id="OAH13275.1"/>
    </source>
</evidence>
<feature type="region of interest" description="Disordered" evidence="8">
    <location>
        <begin position="1"/>
        <end position="23"/>
    </location>
</feature>
<feature type="transmembrane region" description="Helical" evidence="9">
    <location>
        <begin position="278"/>
        <end position="299"/>
    </location>
</feature>
<evidence type="ECO:0000256" key="3">
    <source>
        <dbReference type="ARBA" id="ARBA00022448"/>
    </source>
</evidence>
<dbReference type="GO" id="GO:0005886">
    <property type="term" value="C:plasma membrane"/>
    <property type="evidence" value="ECO:0007669"/>
    <property type="project" value="UniProtKB-SubCell"/>
</dbReference>
<evidence type="ECO:0000259" key="10">
    <source>
        <dbReference type="Pfam" id="PF02554"/>
    </source>
</evidence>
<organism evidence="11 12">
    <name type="scientific">Streptomyces jeddahensis</name>
    <dbReference type="NCBI Taxonomy" id="1716141"/>
    <lineage>
        <taxon>Bacteria</taxon>
        <taxon>Bacillati</taxon>
        <taxon>Actinomycetota</taxon>
        <taxon>Actinomycetes</taxon>
        <taxon>Kitasatosporales</taxon>
        <taxon>Streptomycetaceae</taxon>
        <taxon>Streptomyces</taxon>
    </lineage>
</organism>
<name>A0A177HQV8_9ACTN</name>
<evidence type="ECO:0000256" key="5">
    <source>
        <dbReference type="ARBA" id="ARBA00022692"/>
    </source>
</evidence>
<evidence type="ECO:0000256" key="2">
    <source>
        <dbReference type="ARBA" id="ARBA00007755"/>
    </source>
</evidence>
<gene>
    <name evidence="11" type="primary">cstA_2</name>
    <name evidence="11" type="ORF">STSP_34300</name>
</gene>
<feature type="transmembrane region" description="Helical" evidence="9">
    <location>
        <begin position="31"/>
        <end position="50"/>
    </location>
</feature>
<sequence>MPVSAMPESGHPEPPAPPSSSPRARMTPRAILLWIAVAVVGAVGWGVLALSRGEEISAVWLVMAALGSYAIAYRFYSRFIARRVLQVDDTRATPAERLEDGVDYHPTDKRVLFGHHFAAIAGAGPLVGPVLAAQMGYLPGTIWIIAGVIFAGAVQDMIVLFLSMRRDGKSLGQMARDEIGKVGGAAALIGVFAIMIILLAVLAMVVVNALAESAWGTFSVAMTIPIALFMGFYLRYLRPGRVVETSVIGVALLLLAILGGGWIQDSSLAGYFIWSPETLVFCLVGYGFVASVLPVWMLLAPRDYLSTFMKVGTIALMAVGVAVAAPTLKAESVTEFASTGAGPVFAGSLFPFLFITIACGALSGFHALVSSGTTPKLIQKESQVRLIGYGSMLTESFVAVMALIAACVLEPGLYYAMNSPAALLGPTVETASEAVKGLGFSITPDQLTAAAKAVEEQTLVGRSGGAPTLAVGMSEIFAGVFGGAGMKAFWYHFAIMFEALFILTTVDAGTRVGRFMLQDMLGNVWKPIGRVTWKPGIWITSALVVGAWGYFLYAGVTDPLGGIKQLFPLFGIANQLLAAVALAVTTTMLIKAGKLRWAWVTGIPLVWDVAVTFTAGWQKIFSDDPKIGFFAQRDVYADAIDAGKLLPGATDMDDMHTIVLNNTVDGVIMAIFLLLVLTVLVNCAVVCVRAIRATEPLPTTEAPYVASRIDVPEQRSDDTLVGAGS</sequence>
<feature type="transmembrane region" description="Helical" evidence="9">
    <location>
        <begin position="348"/>
        <end position="369"/>
    </location>
</feature>